<evidence type="ECO:0000256" key="3">
    <source>
        <dbReference type="ARBA" id="ARBA00005466"/>
    </source>
</evidence>
<dbReference type="RefSeq" id="XP_037141330.1">
    <property type="nucleotide sequence ID" value="XM_037285434.1"/>
</dbReference>
<keyword evidence="6 11" id="KW-0285">Flavoprotein</keyword>
<evidence type="ECO:0000256" key="10">
    <source>
        <dbReference type="ARBA" id="ARBA00052266"/>
    </source>
</evidence>
<evidence type="ECO:0000313" key="13">
    <source>
        <dbReference type="EMBL" id="QLL34656.1"/>
    </source>
</evidence>
<dbReference type="PANTHER" id="PTHR43762:SF1">
    <property type="entry name" value="D-ARABINONO-1,4-LACTONE OXIDASE"/>
    <property type="match status" value="1"/>
</dbReference>
<dbReference type="InterPro" id="IPR016166">
    <property type="entry name" value="FAD-bd_PCMH"/>
</dbReference>
<sequence>METMSFPKSLSVPPRRNFAFRNWAGIYSSRAQLYFQPTSVQEVVEIVNEARRQKKTVVTIGSGHSPSDMCMTKEWLVNLDKLNQVHEFKEFPEDHYADVTVDAGMRVYQLSELVGARGYAIQNLGSISEQSVAGIISTGTHGSSPYHGLVSSQYVNLTIVNGKGEVVFLDAENEPEIFRAAMLSLGKIGIIVRATIRVVPAFHIKSTQEVIDFDTVLSRWNSLWTSSEFIRVWWYPYSRKCILWRGVKTEDPLTAPRRSWWGTSMGRLFYESLLWFTVKVYPPLTPVVERFVFRMQYGDVQLGGGDIEVANSIDSLNMDCLFSQFVDEWACPLENGLEVLRSLDHFVGQAAQNKDYYVHVPVEIRCSNTTLPPQVLDTKDRTSVSPGPVYGNVLRPYLDNTPRREYEPLADVTNSQLTLYINATMYRPFRSNTPIRKWYTIFEETMAAAGGKPHWAKNFLGSTSLVPHPEKKESDYADHEMRGMAKRFQECYGDDLRAFRKVRREQDPENVFVSNREWSLRNGIVEAEELD</sequence>
<evidence type="ECO:0000313" key="14">
    <source>
        <dbReference type="Proteomes" id="UP000515788"/>
    </source>
</evidence>
<feature type="domain" description="FAD-binding PCMH-type" evidence="12">
    <location>
        <begin position="27"/>
        <end position="201"/>
    </location>
</feature>
<dbReference type="OrthoDB" id="610608at2759"/>
<dbReference type="Gene3D" id="3.30.43.10">
    <property type="entry name" value="Uridine Diphospho-n-acetylenolpyruvylglucosamine Reductase, domain 2"/>
    <property type="match status" value="1"/>
</dbReference>
<dbReference type="InterPro" id="IPR016167">
    <property type="entry name" value="FAD-bd_PCMH_sub1"/>
</dbReference>
<dbReference type="InterPro" id="IPR030654">
    <property type="entry name" value="Sugar_lactone_oxidase"/>
</dbReference>
<dbReference type="PIRSF" id="PIRSF000136">
    <property type="entry name" value="LGO_GLO"/>
    <property type="match status" value="1"/>
</dbReference>
<name>A0A7G3ZMC0_9SACH</name>
<dbReference type="AlphaFoldDB" id="A0A7G3ZMC0"/>
<dbReference type="SUPFAM" id="SSF56176">
    <property type="entry name" value="FAD-binding/transporter-associated domain-like"/>
    <property type="match status" value="1"/>
</dbReference>
<dbReference type="Gene3D" id="3.30.465.10">
    <property type="match status" value="1"/>
</dbReference>
<dbReference type="Proteomes" id="UP000515788">
    <property type="component" value="Chromosome 8"/>
</dbReference>
<evidence type="ECO:0000256" key="1">
    <source>
        <dbReference type="ARBA" id="ARBA00001974"/>
    </source>
</evidence>
<dbReference type="InterPro" id="IPR036318">
    <property type="entry name" value="FAD-bd_PCMH-like_sf"/>
</dbReference>
<dbReference type="Gene3D" id="3.30.70.2520">
    <property type="match status" value="1"/>
</dbReference>
<dbReference type="GO" id="GO:0034599">
    <property type="term" value="P:cellular response to oxidative stress"/>
    <property type="evidence" value="ECO:0007669"/>
    <property type="project" value="UniProtKB-ARBA"/>
</dbReference>
<keyword evidence="7 11" id="KW-0274">FAD</keyword>
<dbReference type="NCBIfam" id="TIGR01678">
    <property type="entry name" value="FAD_lactone_ox"/>
    <property type="match status" value="1"/>
</dbReference>
<evidence type="ECO:0000256" key="9">
    <source>
        <dbReference type="ARBA" id="ARBA00033418"/>
    </source>
</evidence>
<evidence type="ECO:0000256" key="5">
    <source>
        <dbReference type="ARBA" id="ARBA00016426"/>
    </source>
</evidence>
<evidence type="ECO:0000256" key="7">
    <source>
        <dbReference type="ARBA" id="ARBA00022827"/>
    </source>
</evidence>
<dbReference type="Pfam" id="PF04030">
    <property type="entry name" value="ALO"/>
    <property type="match status" value="1"/>
</dbReference>
<evidence type="ECO:0000256" key="11">
    <source>
        <dbReference type="RuleBase" id="RU367158"/>
    </source>
</evidence>
<dbReference type="EC" id="1.1.3.37" evidence="4 11"/>
<gene>
    <name evidence="13" type="ORF">HG536_0H00300</name>
</gene>
<protein>
    <recommendedName>
        <fullName evidence="5 11">D-arabinono-1,4-lactone oxidase</fullName>
        <shortName evidence="11">ALO</shortName>
        <ecNumber evidence="4 11">1.1.3.37</ecNumber>
    </recommendedName>
    <alternativeName>
        <fullName evidence="9 11">L-galactono-gamma-lactone oxidase</fullName>
    </alternativeName>
</protein>
<evidence type="ECO:0000256" key="8">
    <source>
        <dbReference type="ARBA" id="ARBA00023002"/>
    </source>
</evidence>
<evidence type="ECO:0000256" key="2">
    <source>
        <dbReference type="ARBA" id="ARBA00005083"/>
    </source>
</evidence>
<dbReference type="FunFam" id="3.30.465.10:FF:000042">
    <property type="entry name" value="D-arabinono-1,4-lactone oxidase"/>
    <property type="match status" value="1"/>
</dbReference>
<evidence type="ECO:0000259" key="12">
    <source>
        <dbReference type="PROSITE" id="PS51387"/>
    </source>
</evidence>
<reference evidence="13 14" key="1">
    <citation type="submission" date="2020-06" db="EMBL/GenBank/DDBJ databases">
        <title>The yeast mating-type switching endonuclease HO is a domesticated member of an unorthodox homing genetic element family.</title>
        <authorList>
            <person name="Coughlan A.Y."/>
            <person name="Lombardi L."/>
            <person name="Braun-Galleani S."/>
            <person name="Martos A.R."/>
            <person name="Galeote V."/>
            <person name="Bigey F."/>
            <person name="Dequin S."/>
            <person name="Byrne K.P."/>
            <person name="Wolfe K.H."/>
        </authorList>
    </citation>
    <scope>NUCLEOTIDE SEQUENCE [LARGE SCALE GENOMIC DNA]</scope>
    <source>
        <strain evidence="13 14">CBS764</strain>
    </source>
</reference>
<dbReference type="InterPro" id="IPR010031">
    <property type="entry name" value="FAD_lactone_oxidase-like"/>
</dbReference>
<evidence type="ECO:0000256" key="6">
    <source>
        <dbReference type="ARBA" id="ARBA00022630"/>
    </source>
</evidence>
<organism evidence="13 14">
    <name type="scientific">Torulaspora globosa</name>
    <dbReference type="NCBI Taxonomy" id="48254"/>
    <lineage>
        <taxon>Eukaryota</taxon>
        <taxon>Fungi</taxon>
        <taxon>Dikarya</taxon>
        <taxon>Ascomycota</taxon>
        <taxon>Saccharomycotina</taxon>
        <taxon>Saccharomycetes</taxon>
        <taxon>Saccharomycetales</taxon>
        <taxon>Saccharomycetaceae</taxon>
        <taxon>Torulaspora</taxon>
    </lineage>
</organism>
<dbReference type="PANTHER" id="PTHR43762">
    <property type="entry name" value="L-GULONOLACTONE OXIDASE"/>
    <property type="match status" value="1"/>
</dbReference>
<dbReference type="InterPro" id="IPR007173">
    <property type="entry name" value="ALO_C"/>
</dbReference>
<comment type="cofactor">
    <cofactor evidence="1 11">
        <name>FAD</name>
        <dbReference type="ChEBI" id="CHEBI:57692"/>
    </cofactor>
</comment>
<proteinExistence type="inferred from homology"/>
<keyword evidence="8 11" id="KW-0560">Oxidoreductase</keyword>
<dbReference type="InterPro" id="IPR006094">
    <property type="entry name" value="Oxid_FAD_bind_N"/>
</dbReference>
<dbReference type="EMBL" id="CP059253">
    <property type="protein sequence ID" value="QLL34656.1"/>
    <property type="molecule type" value="Genomic_DNA"/>
</dbReference>
<dbReference type="PROSITE" id="PS51387">
    <property type="entry name" value="FAD_PCMH"/>
    <property type="match status" value="1"/>
</dbReference>
<comment type="pathway">
    <text evidence="2 11">Cofactor biosynthesis; D-erythroascorbate biosynthesis; dehydro-D-arabinono-1,4-lactone from D-arabinose: step 2/2.</text>
</comment>
<dbReference type="InterPro" id="IPR016169">
    <property type="entry name" value="FAD-bd_PCMH_sub2"/>
</dbReference>
<keyword evidence="11" id="KW-0496">Mitochondrion</keyword>
<accession>A0A7G3ZMC0</accession>
<evidence type="ECO:0000256" key="4">
    <source>
        <dbReference type="ARBA" id="ARBA00013136"/>
    </source>
</evidence>
<dbReference type="UniPathway" id="UPA00771">
    <property type="reaction ID" value="UER00766"/>
</dbReference>
<dbReference type="GeneID" id="59327922"/>
<dbReference type="Pfam" id="PF01565">
    <property type="entry name" value="FAD_binding_4"/>
    <property type="match status" value="1"/>
</dbReference>
<keyword evidence="14" id="KW-1185">Reference proteome</keyword>
<dbReference type="GO" id="GO:0071949">
    <property type="term" value="F:FAD binding"/>
    <property type="evidence" value="ECO:0007669"/>
    <property type="project" value="UniProtKB-UniRule"/>
</dbReference>
<dbReference type="GO" id="GO:0031966">
    <property type="term" value="C:mitochondrial membrane"/>
    <property type="evidence" value="ECO:0007669"/>
    <property type="project" value="UniProtKB-SubCell"/>
</dbReference>
<dbReference type="GO" id="GO:0003885">
    <property type="term" value="F:D-arabinono-1,4-lactone oxidase activity"/>
    <property type="evidence" value="ECO:0007669"/>
    <property type="project" value="UniProtKB-UniRule"/>
</dbReference>
<comment type="similarity">
    <text evidence="3 11">Belongs to the oxygen-dependent FAD-linked oxidoreductase family.</text>
</comment>
<comment type="catalytic activity">
    <reaction evidence="10 11">
        <text>D-arabinono-1,4-lactone + O2 = dehydro-D-arabinono-1,4-lactone + H2O2 + H(+)</text>
        <dbReference type="Rhea" id="RHEA:23756"/>
        <dbReference type="ChEBI" id="CHEBI:15378"/>
        <dbReference type="ChEBI" id="CHEBI:15379"/>
        <dbReference type="ChEBI" id="CHEBI:16240"/>
        <dbReference type="ChEBI" id="CHEBI:16292"/>
        <dbReference type="ChEBI" id="CHEBI:58277"/>
        <dbReference type="EC" id="1.1.3.37"/>
    </reaction>
</comment>
<dbReference type="KEGG" id="tgb:HG536_0H00300"/>
<comment type="subcellular location">
    <subcellularLocation>
        <location evidence="11">Mitochondrion membrane</location>
    </subcellularLocation>
</comment>